<evidence type="ECO:0000313" key="2">
    <source>
        <dbReference type="EMBL" id="JAG38959.1"/>
    </source>
</evidence>
<dbReference type="AlphaFoldDB" id="A0A0A9Z3D0"/>
<feature type="non-terminal residue" evidence="2">
    <location>
        <position position="159"/>
    </location>
</feature>
<evidence type="ECO:0000259" key="1">
    <source>
        <dbReference type="Pfam" id="PF22936"/>
    </source>
</evidence>
<gene>
    <name evidence="2" type="primary">GIP_100</name>
    <name evidence="2" type="ORF">CM83_98716</name>
</gene>
<protein>
    <submittedName>
        <fullName evidence="2">Copia protein</fullName>
    </submittedName>
</protein>
<dbReference type="EMBL" id="GBHO01004645">
    <property type="protein sequence ID" value="JAG38959.1"/>
    <property type="molecule type" value="Transcribed_RNA"/>
</dbReference>
<accession>A0A0A9Z3D0</accession>
<reference evidence="2" key="1">
    <citation type="journal article" date="2014" name="PLoS ONE">
        <title>Transcriptome-Based Identification of ABC Transporters in the Western Tarnished Plant Bug Lygus hesperus.</title>
        <authorList>
            <person name="Hull J.J."/>
            <person name="Chaney K."/>
            <person name="Geib S.M."/>
            <person name="Fabrick J.A."/>
            <person name="Brent C.S."/>
            <person name="Walsh D."/>
            <person name="Lavine L.C."/>
        </authorList>
    </citation>
    <scope>NUCLEOTIDE SEQUENCE</scope>
</reference>
<dbReference type="InterPro" id="IPR054722">
    <property type="entry name" value="PolX-like_BBD"/>
</dbReference>
<organism evidence="2">
    <name type="scientific">Lygus hesperus</name>
    <name type="common">Western plant bug</name>
    <dbReference type="NCBI Taxonomy" id="30085"/>
    <lineage>
        <taxon>Eukaryota</taxon>
        <taxon>Metazoa</taxon>
        <taxon>Ecdysozoa</taxon>
        <taxon>Arthropoda</taxon>
        <taxon>Hexapoda</taxon>
        <taxon>Insecta</taxon>
        <taxon>Pterygota</taxon>
        <taxon>Neoptera</taxon>
        <taxon>Paraneoptera</taxon>
        <taxon>Hemiptera</taxon>
        <taxon>Heteroptera</taxon>
        <taxon>Panheteroptera</taxon>
        <taxon>Cimicomorpha</taxon>
        <taxon>Miridae</taxon>
        <taxon>Mirini</taxon>
        <taxon>Lygus</taxon>
    </lineage>
</organism>
<feature type="non-terminal residue" evidence="2">
    <location>
        <position position="1"/>
    </location>
</feature>
<dbReference type="Pfam" id="PF22936">
    <property type="entry name" value="Pol_BBD"/>
    <property type="match status" value="1"/>
</dbReference>
<reference evidence="2" key="2">
    <citation type="submission" date="2014-07" db="EMBL/GenBank/DDBJ databases">
        <authorList>
            <person name="Hull J."/>
        </authorList>
    </citation>
    <scope>NUCLEOTIDE SEQUENCE</scope>
</reference>
<proteinExistence type="predicted"/>
<name>A0A0A9Z3D0_LYGHE</name>
<feature type="domain" description="Retrovirus-related Pol polyprotein from transposon TNT 1-94-like beta-barrel" evidence="1">
    <location>
        <begin position="69"/>
        <end position="154"/>
    </location>
</feature>
<sequence length="159" mass="18030">KSKFVCNFCHKSGHKKPDCYKYKKKMKQEKSAHVAESSLKSDNDFSLVGEHIATTDVLVCNSESEFIDFYLDSGASECMVNARYRDKMFEVRKLDFPVQIRVAKSGLSLTATEVGTLALKTEDSCRRFTVRDVLIVDGLQFNLFSVRRLDMGGYTAVFN</sequence>